<evidence type="ECO:0000259" key="6">
    <source>
        <dbReference type="PROSITE" id="PS50977"/>
    </source>
</evidence>
<dbReference type="InterPro" id="IPR004111">
    <property type="entry name" value="Repressor_TetR_C"/>
</dbReference>
<proteinExistence type="predicted"/>
<name>A0A0F6T2M7_9ACTN</name>
<dbReference type="InterPro" id="IPR050109">
    <property type="entry name" value="HTH-type_TetR-like_transc_reg"/>
</dbReference>
<keyword evidence="3 5" id="KW-0238">DNA-binding</keyword>
<feature type="DNA-binding region" description="H-T-H motif" evidence="5">
    <location>
        <begin position="43"/>
        <end position="62"/>
    </location>
</feature>
<organism evidence="7">
    <name type="scientific">Streptomyces minoensis</name>
    <dbReference type="NCBI Taxonomy" id="67329"/>
    <lineage>
        <taxon>Bacteria</taxon>
        <taxon>Bacillati</taxon>
        <taxon>Actinomycetota</taxon>
        <taxon>Actinomycetes</taxon>
        <taxon>Kitasatosporales</taxon>
        <taxon>Streptomycetaceae</taxon>
        <taxon>Streptomyces</taxon>
    </lineage>
</organism>
<protein>
    <submittedName>
        <fullName evidence="7">TetR family transcriptional regulator</fullName>
    </submittedName>
</protein>
<dbReference type="AlphaFoldDB" id="A0A0F6T2M7"/>
<evidence type="ECO:0000256" key="2">
    <source>
        <dbReference type="ARBA" id="ARBA00023015"/>
    </source>
</evidence>
<dbReference type="PROSITE" id="PS50977">
    <property type="entry name" value="HTH_TETR_2"/>
    <property type="match status" value="1"/>
</dbReference>
<dbReference type="InterPro" id="IPR009057">
    <property type="entry name" value="Homeodomain-like_sf"/>
</dbReference>
<keyword evidence="1" id="KW-0678">Repressor</keyword>
<dbReference type="Gene3D" id="1.10.357.10">
    <property type="entry name" value="Tetracycline Repressor, domain 2"/>
    <property type="match status" value="1"/>
</dbReference>
<dbReference type="InterPro" id="IPR036271">
    <property type="entry name" value="Tet_transcr_reg_TetR-rel_C_sf"/>
</dbReference>
<dbReference type="GO" id="GO:0046677">
    <property type="term" value="P:response to antibiotic"/>
    <property type="evidence" value="ECO:0007669"/>
    <property type="project" value="InterPro"/>
</dbReference>
<dbReference type="PRINTS" id="PR00400">
    <property type="entry name" value="TETREPRESSOR"/>
</dbReference>
<dbReference type="SUPFAM" id="SSF48498">
    <property type="entry name" value="Tetracyclin repressor-like, C-terminal domain"/>
    <property type="match status" value="1"/>
</dbReference>
<dbReference type="Pfam" id="PF00440">
    <property type="entry name" value="TetR_N"/>
    <property type="match status" value="1"/>
</dbReference>
<dbReference type="SUPFAM" id="SSF46689">
    <property type="entry name" value="Homeodomain-like"/>
    <property type="match status" value="1"/>
</dbReference>
<evidence type="ECO:0000313" key="7">
    <source>
        <dbReference type="EMBL" id="AKD43534.1"/>
    </source>
</evidence>
<dbReference type="PANTHER" id="PTHR30055">
    <property type="entry name" value="HTH-TYPE TRANSCRIPTIONAL REGULATOR RUTR"/>
    <property type="match status" value="1"/>
</dbReference>
<keyword evidence="4" id="KW-0804">Transcription</keyword>
<evidence type="ECO:0000256" key="4">
    <source>
        <dbReference type="ARBA" id="ARBA00023163"/>
    </source>
</evidence>
<feature type="domain" description="HTH tetR-type" evidence="6">
    <location>
        <begin position="20"/>
        <end position="80"/>
    </location>
</feature>
<dbReference type="InterPro" id="IPR001647">
    <property type="entry name" value="HTH_TetR"/>
</dbReference>
<dbReference type="EMBL" id="KP710956">
    <property type="protein sequence ID" value="AKD43534.1"/>
    <property type="molecule type" value="Genomic_DNA"/>
</dbReference>
<evidence type="ECO:0000256" key="3">
    <source>
        <dbReference type="ARBA" id="ARBA00023125"/>
    </source>
</evidence>
<dbReference type="GO" id="GO:0000976">
    <property type="term" value="F:transcription cis-regulatory region binding"/>
    <property type="evidence" value="ECO:0007669"/>
    <property type="project" value="TreeGrafter"/>
</dbReference>
<dbReference type="GO" id="GO:0003700">
    <property type="term" value="F:DNA-binding transcription factor activity"/>
    <property type="evidence" value="ECO:0007669"/>
    <property type="project" value="TreeGrafter"/>
</dbReference>
<dbReference type="Pfam" id="PF02909">
    <property type="entry name" value="TetR_C_1"/>
    <property type="match status" value="1"/>
</dbReference>
<dbReference type="PANTHER" id="PTHR30055:SF234">
    <property type="entry name" value="HTH-TYPE TRANSCRIPTIONAL REGULATOR BETI"/>
    <property type="match status" value="1"/>
</dbReference>
<sequence>MKTDKGGAADGRPSPRVRPALNRTYIAAAALALIDANGLGNFSMRKLGAGLGVDPMAVYRYFRDQEELFDGIAEALFDELDVDSLPWEGTWRAVAEQYCRRLRDTLLRHPQAVSVFATRPVRSRASIDTGVRIIELLRAEGFTPTHALQIARCLREFTIGHALSLAVVRLGSQSRSKKPAPESPAYNILARAADDTEIDEHFDIGLTAMLDGFERLI</sequence>
<reference evidence="7" key="2">
    <citation type="submission" date="2015-04" db="EMBL/GenBank/DDBJ databases">
        <title>Identification and manipulation of the dutomycin biosynthetic gene cluster.</title>
        <authorList>
            <person name="Zhang Q."/>
            <person name="Skidmore C."/>
            <person name="Rasmussen M."/>
            <person name="Chang C.-W.T."/>
        </authorList>
    </citation>
    <scope>NUCLEOTIDE SEQUENCE</scope>
    <source>
        <strain evidence="7">NRRL B-5482</strain>
    </source>
</reference>
<dbReference type="GO" id="GO:0045892">
    <property type="term" value="P:negative regulation of DNA-templated transcription"/>
    <property type="evidence" value="ECO:0007669"/>
    <property type="project" value="InterPro"/>
</dbReference>
<dbReference type="InterPro" id="IPR003012">
    <property type="entry name" value="Tet_transcr_reg_TetR"/>
</dbReference>
<reference evidence="7" key="1">
    <citation type="submission" date="2015-01" db="EMBL/GenBank/DDBJ databases">
        <authorList>
            <person name="Wang S."/>
            <person name="Zhang S."/>
            <person name="Shao L."/>
            <person name="Yu D."/>
            <person name="Zhan J."/>
        </authorList>
    </citation>
    <scope>NUCLEOTIDE SEQUENCE</scope>
    <source>
        <strain evidence="7">NRRL B-5482</strain>
    </source>
</reference>
<evidence type="ECO:0000256" key="5">
    <source>
        <dbReference type="PROSITE-ProRule" id="PRU00335"/>
    </source>
</evidence>
<accession>A0A0F6T2M7</accession>
<keyword evidence="2" id="KW-0805">Transcription regulation</keyword>
<evidence type="ECO:0000256" key="1">
    <source>
        <dbReference type="ARBA" id="ARBA00022491"/>
    </source>
</evidence>